<proteinExistence type="predicted"/>
<name>A0A023B5F4_GRENI</name>
<evidence type="ECO:0000313" key="3">
    <source>
        <dbReference type="Proteomes" id="UP000019763"/>
    </source>
</evidence>
<gene>
    <name evidence="2" type="ORF">GNI_091050</name>
</gene>
<reference evidence="2" key="1">
    <citation type="submission" date="2013-12" db="EMBL/GenBank/DDBJ databases">
        <authorList>
            <person name="Omoto C.K."/>
            <person name="Sibley D."/>
            <person name="Venepally P."/>
            <person name="Hadjithomas M."/>
            <person name="Karamycheva S."/>
            <person name="Brunk B."/>
            <person name="Roos D."/>
            <person name="Caler E."/>
            <person name="Lorenzi H."/>
        </authorList>
    </citation>
    <scope>NUCLEOTIDE SEQUENCE</scope>
</reference>
<dbReference type="AlphaFoldDB" id="A0A023B5F4"/>
<dbReference type="InterPro" id="IPR009091">
    <property type="entry name" value="RCC1/BLIP-II"/>
</dbReference>
<sequence length="540" mass="57638">MAPTTRGLTEASRPVCRIWGRRPFQPFQDNSQDAQKYWNEIAEVKYKVRQKQGSAAEVRPVESVLTELKQLSPGPGPGVPKHLPISYDGIGRRIVKISCGSTFIAFLTEANEVYTVGHGLQGQLGQGPKVGALRTPAKVAMPKPETASAAVRRAGSGESVQNMTASRNWADSLSEPAGEEAAVVVDVAAGEAHCLALAEDGVVFVWGASQACGLATVDDVLTPAVLNDAIPLDRPAQETPPTTLGATPGLPPAQKVVAVAACAQKSIALSLDGRLYLWGNWPGRARIIQPLEVAQVLSEEGAVHSAKIVLGETAGVLMLKLTETPHRVYLYQFGMGIRNEILSPGRQFDEPLFQRKCESRYDMFVPEPISTYLNKISGLDCYDVLDVAVGSRHMLVLTSEGKILCWGDNSWGQCGVTGERMTRVSPPACVSFQEEVTPVRVFAGGNQSAFISDVGQVYMWGCNQDHRLANSAIKLLAEAPIRALGPKGFVASLGRASSIGTSTAASVQDSLFSPQRVLALGSYHATAIGMGEEFTAIATD</sequence>
<dbReference type="SUPFAM" id="SSF50985">
    <property type="entry name" value="RCC1/BLIP-II"/>
    <property type="match status" value="2"/>
</dbReference>
<dbReference type="InterPro" id="IPR000408">
    <property type="entry name" value="Reg_chr_condens"/>
</dbReference>
<dbReference type="PRINTS" id="PR00633">
    <property type="entry name" value="RCCNDNSATION"/>
</dbReference>
<dbReference type="VEuPathDB" id="CryptoDB:GNI_091050"/>
<dbReference type="InterPro" id="IPR051553">
    <property type="entry name" value="Ran_GTPase-activating"/>
</dbReference>
<comment type="caution">
    <text evidence="2">The sequence shown here is derived from an EMBL/GenBank/DDBJ whole genome shotgun (WGS) entry which is preliminary data.</text>
</comment>
<dbReference type="Gene3D" id="2.130.10.30">
    <property type="entry name" value="Regulator of chromosome condensation 1/beta-lactamase-inhibitor protein II"/>
    <property type="match status" value="2"/>
</dbReference>
<dbReference type="RefSeq" id="XP_011130856.1">
    <property type="nucleotide sequence ID" value="XM_011132554.1"/>
</dbReference>
<keyword evidence="3" id="KW-1185">Reference proteome</keyword>
<feature type="repeat" description="RCC1" evidence="1">
    <location>
        <begin position="401"/>
        <end position="454"/>
    </location>
</feature>
<dbReference type="eggNOG" id="KOG1426">
    <property type="taxonomic scope" value="Eukaryota"/>
</dbReference>
<dbReference type="EMBL" id="AFNH02000680">
    <property type="protein sequence ID" value="EZG60072.1"/>
    <property type="molecule type" value="Genomic_DNA"/>
</dbReference>
<dbReference type="PROSITE" id="PS50012">
    <property type="entry name" value="RCC1_3"/>
    <property type="match status" value="2"/>
</dbReference>
<dbReference type="OrthoDB" id="293800at2759"/>
<dbReference type="PANTHER" id="PTHR45982:SF1">
    <property type="entry name" value="REGULATOR OF CHROMOSOME CONDENSATION"/>
    <property type="match status" value="1"/>
</dbReference>
<feature type="repeat" description="RCC1" evidence="1">
    <location>
        <begin position="111"/>
        <end position="200"/>
    </location>
</feature>
<evidence type="ECO:0000313" key="2">
    <source>
        <dbReference type="EMBL" id="EZG60072.1"/>
    </source>
</evidence>
<dbReference type="GeneID" id="22913270"/>
<protein>
    <submittedName>
        <fullName evidence="2">Chromosome condensation regulator RCC1 repeat protein</fullName>
    </submittedName>
</protein>
<dbReference type="GO" id="GO:0005737">
    <property type="term" value="C:cytoplasm"/>
    <property type="evidence" value="ECO:0007669"/>
    <property type="project" value="TreeGrafter"/>
</dbReference>
<dbReference type="PANTHER" id="PTHR45982">
    <property type="entry name" value="REGULATOR OF CHROMOSOME CONDENSATION"/>
    <property type="match status" value="1"/>
</dbReference>
<evidence type="ECO:0000256" key="1">
    <source>
        <dbReference type="PROSITE-ProRule" id="PRU00235"/>
    </source>
</evidence>
<dbReference type="Pfam" id="PF13540">
    <property type="entry name" value="RCC1_2"/>
    <property type="match status" value="2"/>
</dbReference>
<dbReference type="Proteomes" id="UP000019763">
    <property type="component" value="Unassembled WGS sequence"/>
</dbReference>
<dbReference type="GO" id="GO:0005085">
    <property type="term" value="F:guanyl-nucleotide exchange factor activity"/>
    <property type="evidence" value="ECO:0007669"/>
    <property type="project" value="TreeGrafter"/>
</dbReference>
<accession>A0A023B5F4</accession>
<organism evidence="2 3">
    <name type="scientific">Gregarina niphandrodes</name>
    <name type="common">Septate eugregarine</name>
    <dbReference type="NCBI Taxonomy" id="110365"/>
    <lineage>
        <taxon>Eukaryota</taxon>
        <taxon>Sar</taxon>
        <taxon>Alveolata</taxon>
        <taxon>Apicomplexa</taxon>
        <taxon>Conoidasida</taxon>
        <taxon>Gregarinasina</taxon>
        <taxon>Eugregarinorida</taxon>
        <taxon>Gregarinidae</taxon>
        <taxon>Gregarina</taxon>
    </lineage>
</organism>